<name>A0A8B8DHF8_CRAVI</name>
<feature type="signal peptide" evidence="1">
    <location>
        <begin position="1"/>
        <end position="21"/>
    </location>
</feature>
<feature type="chain" id="PRO_5033999581" evidence="1">
    <location>
        <begin position="22"/>
        <end position="286"/>
    </location>
</feature>
<accession>A0A8B8DHF8</accession>
<dbReference type="AlphaFoldDB" id="A0A8B8DHF8"/>
<dbReference type="GeneID" id="111126567"/>
<dbReference type="KEGG" id="cvn:111126567"/>
<reference evidence="3" key="1">
    <citation type="submission" date="2025-08" db="UniProtKB">
        <authorList>
            <consortium name="RefSeq"/>
        </authorList>
    </citation>
    <scope>IDENTIFICATION</scope>
    <source>
        <tissue evidence="3">Whole sample</tissue>
    </source>
</reference>
<evidence type="ECO:0000256" key="1">
    <source>
        <dbReference type="SAM" id="SignalP"/>
    </source>
</evidence>
<proteinExistence type="predicted"/>
<dbReference type="SUPFAM" id="SSF63829">
    <property type="entry name" value="Calcium-dependent phosphotriesterase"/>
    <property type="match status" value="1"/>
</dbReference>
<dbReference type="Proteomes" id="UP000694844">
    <property type="component" value="Chromosome 3"/>
</dbReference>
<gene>
    <name evidence="3" type="primary">LOC111126567</name>
</gene>
<dbReference type="RefSeq" id="XP_022327009.1">
    <property type="nucleotide sequence ID" value="XM_022471301.1"/>
</dbReference>
<dbReference type="OrthoDB" id="6139572at2759"/>
<evidence type="ECO:0000313" key="2">
    <source>
        <dbReference type="Proteomes" id="UP000694844"/>
    </source>
</evidence>
<protein>
    <submittedName>
        <fullName evidence="3">Uncharacterized protein LOC111126567</fullName>
    </submittedName>
</protein>
<keyword evidence="2" id="KW-1185">Reference proteome</keyword>
<keyword evidence="1" id="KW-0732">Signal</keyword>
<organism evidence="2 3">
    <name type="scientific">Crassostrea virginica</name>
    <name type="common">Eastern oyster</name>
    <dbReference type="NCBI Taxonomy" id="6565"/>
    <lineage>
        <taxon>Eukaryota</taxon>
        <taxon>Metazoa</taxon>
        <taxon>Spiralia</taxon>
        <taxon>Lophotrochozoa</taxon>
        <taxon>Mollusca</taxon>
        <taxon>Bivalvia</taxon>
        <taxon>Autobranchia</taxon>
        <taxon>Pteriomorphia</taxon>
        <taxon>Ostreida</taxon>
        <taxon>Ostreoidea</taxon>
        <taxon>Ostreidae</taxon>
        <taxon>Crassostrea</taxon>
    </lineage>
</organism>
<evidence type="ECO:0000313" key="3">
    <source>
        <dbReference type="RefSeq" id="XP_022327009.1"/>
    </source>
</evidence>
<sequence>MFVQARTVLNILFQFILLVHGLECRGVSFEDEKRIANMQDHRVTYAAGLAASRKHRGVLYTHNDLYRQEPFVYAINESNAAIISTLRLFPAENQNWEDIAVGPCGDKSCIYIGDSTQHKIYRVEEPDYIYTDQILTDVSAVKINWNYTFASLMVDRHGNVFIVQSHTNDNRLIGRLAASQWNSTHTVNLVTTNLPHLPHMRDSDPKSADISPDGAELLLLTHHTAFYWKILDDSVLTSIKHHYTELPTKTSKLVKGIAWDAQGRNYYELSVGDNTTTPSLYIYHRL</sequence>